<dbReference type="PANTHER" id="PTHR21310">
    <property type="entry name" value="AMINOGLYCOSIDE PHOSPHOTRANSFERASE-RELATED-RELATED"/>
    <property type="match status" value="1"/>
</dbReference>
<dbReference type="SUPFAM" id="SSF56112">
    <property type="entry name" value="Protein kinase-like (PK-like)"/>
    <property type="match status" value="1"/>
</dbReference>
<dbReference type="InterPro" id="IPR011009">
    <property type="entry name" value="Kinase-like_dom_sf"/>
</dbReference>
<evidence type="ECO:0000313" key="2">
    <source>
        <dbReference type="EMBL" id="TWH16264.1"/>
    </source>
</evidence>
<comment type="caution">
    <text evidence="2">The sequence shown here is derived from an EMBL/GenBank/DDBJ whole genome shotgun (WGS) entry which is preliminary data.</text>
</comment>
<keyword evidence="2" id="KW-0808">Transferase</keyword>
<dbReference type="Pfam" id="PF01636">
    <property type="entry name" value="APH"/>
    <property type="match status" value="1"/>
</dbReference>
<evidence type="ECO:0000259" key="1">
    <source>
        <dbReference type="Pfam" id="PF01636"/>
    </source>
</evidence>
<organism evidence="2 3">
    <name type="scientific">Rhodococcus rhodochrous J45</name>
    <dbReference type="NCBI Taxonomy" id="935266"/>
    <lineage>
        <taxon>Bacteria</taxon>
        <taxon>Bacillati</taxon>
        <taxon>Actinomycetota</taxon>
        <taxon>Actinomycetes</taxon>
        <taxon>Mycobacteriales</taxon>
        <taxon>Nocardiaceae</taxon>
        <taxon>Rhodococcus</taxon>
    </lineage>
</organism>
<accession>A0A562E3I5</accession>
<dbReference type="PANTHER" id="PTHR21310:SF40">
    <property type="entry name" value="AMINOGLYCOSIDE PHOSPHOTRANSFERASE DOMAIN-CONTAINING PROTEIN-RELATED"/>
    <property type="match status" value="1"/>
</dbReference>
<keyword evidence="2" id="KW-0418">Kinase</keyword>
<proteinExistence type="predicted"/>
<protein>
    <submittedName>
        <fullName evidence="2">Aminoglycoside phosphotransferase (APT) family kinase protein</fullName>
    </submittedName>
</protein>
<sequence length="348" mass="37783">MTELELNMLTARATAAAARHWPGATVTAPEALPGGVSSLTYRATLARPGLPDTAIVLKMAPPGLAPVHNRDVLRQARILRALDCADGVRVPTVLFEETGTAEHPPLFAMTLVAGQSYEPLLDVADTPPTPATVAGRARAAARMLGHLQNLSVSRLGIDNEPALPITDELDRWQRLLATVDQNIAPGHSELYAQLSARIPEPLPPTLLHGDYRLANMLLVGTQVTAIIDWEIWSVGDPRTDLAWLLMHTDPVHRFRHTRPAADVAAGTGMPTRDVLLDEYRAVRRTPVENLDWFLAYCLYKTAATLAVFVKRNQRQDRPEPRLVVAAESLPAVVARGVEVLAGAATPKP</sequence>
<evidence type="ECO:0000313" key="3">
    <source>
        <dbReference type="Proteomes" id="UP000317573"/>
    </source>
</evidence>
<dbReference type="GO" id="GO:0016301">
    <property type="term" value="F:kinase activity"/>
    <property type="evidence" value="ECO:0007669"/>
    <property type="project" value="UniProtKB-KW"/>
</dbReference>
<reference evidence="2 3" key="1">
    <citation type="submission" date="2019-07" db="EMBL/GenBank/DDBJ databases">
        <title>Genome sequencing of lignin-degrading bacterial isolates.</title>
        <authorList>
            <person name="Gladden J."/>
        </authorList>
    </citation>
    <scope>NUCLEOTIDE SEQUENCE [LARGE SCALE GENOMIC DNA]</scope>
    <source>
        <strain evidence="2 3">J45</strain>
    </source>
</reference>
<feature type="domain" description="Aminoglycoside phosphotransferase" evidence="1">
    <location>
        <begin position="31"/>
        <end position="261"/>
    </location>
</feature>
<dbReference type="Gene3D" id="3.30.200.20">
    <property type="entry name" value="Phosphorylase Kinase, domain 1"/>
    <property type="match status" value="1"/>
</dbReference>
<dbReference type="EMBL" id="VLJT01000025">
    <property type="protein sequence ID" value="TWH16264.1"/>
    <property type="molecule type" value="Genomic_DNA"/>
</dbReference>
<dbReference type="InterPro" id="IPR051678">
    <property type="entry name" value="AGP_Transferase"/>
</dbReference>
<dbReference type="Proteomes" id="UP000317573">
    <property type="component" value="Unassembled WGS sequence"/>
</dbReference>
<dbReference type="Gene3D" id="3.90.1200.10">
    <property type="match status" value="1"/>
</dbReference>
<dbReference type="CDD" id="cd05154">
    <property type="entry name" value="ACAD10_11_N-like"/>
    <property type="match status" value="1"/>
</dbReference>
<name>A0A562E3I5_RHORH</name>
<dbReference type="AlphaFoldDB" id="A0A562E3I5"/>
<gene>
    <name evidence="2" type="ORF">L618_002700000430</name>
</gene>
<dbReference type="InterPro" id="IPR002575">
    <property type="entry name" value="Aminoglycoside_PTrfase"/>
</dbReference>
<dbReference type="InterPro" id="IPR041726">
    <property type="entry name" value="ACAD10_11_N"/>
</dbReference>